<keyword evidence="1 2" id="KW-0732">Signal</keyword>
<evidence type="ECO:0000256" key="2">
    <source>
        <dbReference type="SAM" id="SignalP"/>
    </source>
</evidence>
<dbReference type="Gene3D" id="3.10.350.10">
    <property type="entry name" value="LysM domain"/>
    <property type="match status" value="1"/>
</dbReference>
<name>A0A917P5A1_9DEIO</name>
<dbReference type="PANTHER" id="PTHR21666">
    <property type="entry name" value="PEPTIDASE-RELATED"/>
    <property type="match status" value="1"/>
</dbReference>
<proteinExistence type="predicted"/>
<evidence type="ECO:0000313" key="5">
    <source>
        <dbReference type="Proteomes" id="UP000635726"/>
    </source>
</evidence>
<dbReference type="Proteomes" id="UP000635726">
    <property type="component" value="Unassembled WGS sequence"/>
</dbReference>
<dbReference type="Gene3D" id="2.70.70.10">
    <property type="entry name" value="Glucose Permease (Domain IIA)"/>
    <property type="match status" value="1"/>
</dbReference>
<feature type="domain" description="LysM" evidence="3">
    <location>
        <begin position="119"/>
        <end position="164"/>
    </location>
</feature>
<dbReference type="InterPro" id="IPR036779">
    <property type="entry name" value="LysM_dom_sf"/>
</dbReference>
<dbReference type="PANTHER" id="PTHR21666:SF289">
    <property type="entry name" value="L-ALA--D-GLU ENDOPEPTIDASE"/>
    <property type="match status" value="1"/>
</dbReference>
<dbReference type="EMBL" id="BMOE01000001">
    <property type="protein sequence ID" value="GGJ62057.1"/>
    <property type="molecule type" value="Genomic_DNA"/>
</dbReference>
<feature type="signal peptide" evidence="2">
    <location>
        <begin position="1"/>
        <end position="29"/>
    </location>
</feature>
<reference evidence="4" key="1">
    <citation type="journal article" date="2014" name="Int. J. Syst. Evol. Microbiol.">
        <title>Complete genome sequence of Corynebacterium casei LMG S-19264T (=DSM 44701T), isolated from a smear-ripened cheese.</title>
        <authorList>
            <consortium name="US DOE Joint Genome Institute (JGI-PGF)"/>
            <person name="Walter F."/>
            <person name="Albersmeier A."/>
            <person name="Kalinowski J."/>
            <person name="Ruckert C."/>
        </authorList>
    </citation>
    <scope>NUCLEOTIDE SEQUENCE</scope>
    <source>
        <strain evidence="4">JCM 14371</strain>
    </source>
</reference>
<evidence type="ECO:0000313" key="4">
    <source>
        <dbReference type="EMBL" id="GGJ62057.1"/>
    </source>
</evidence>
<gene>
    <name evidence="4" type="ORF">GCM10008939_02360</name>
</gene>
<dbReference type="CDD" id="cd00118">
    <property type="entry name" value="LysM"/>
    <property type="match status" value="1"/>
</dbReference>
<dbReference type="PROSITE" id="PS51782">
    <property type="entry name" value="LYSM"/>
    <property type="match status" value="1"/>
</dbReference>
<protein>
    <submittedName>
        <fullName evidence="4">Peptidase M23</fullName>
    </submittedName>
</protein>
<dbReference type="GO" id="GO:0004222">
    <property type="term" value="F:metalloendopeptidase activity"/>
    <property type="evidence" value="ECO:0007669"/>
    <property type="project" value="TreeGrafter"/>
</dbReference>
<comment type="caution">
    <text evidence="4">The sequence shown here is derived from an EMBL/GenBank/DDBJ whole genome shotgun (WGS) entry which is preliminary data.</text>
</comment>
<dbReference type="InterPro" id="IPR011055">
    <property type="entry name" value="Dup_hybrid_motif"/>
</dbReference>
<reference evidence="4" key="2">
    <citation type="submission" date="2020-09" db="EMBL/GenBank/DDBJ databases">
        <authorList>
            <person name="Sun Q."/>
            <person name="Ohkuma M."/>
        </authorList>
    </citation>
    <scope>NUCLEOTIDE SEQUENCE</scope>
    <source>
        <strain evidence="4">JCM 14371</strain>
    </source>
</reference>
<organism evidence="4 5">
    <name type="scientific">Deinococcus aquiradiocola</name>
    <dbReference type="NCBI Taxonomy" id="393059"/>
    <lineage>
        <taxon>Bacteria</taxon>
        <taxon>Thermotogati</taxon>
        <taxon>Deinococcota</taxon>
        <taxon>Deinococci</taxon>
        <taxon>Deinococcales</taxon>
        <taxon>Deinococcaceae</taxon>
        <taxon>Deinococcus</taxon>
    </lineage>
</organism>
<accession>A0A917P5A1</accession>
<evidence type="ECO:0000256" key="1">
    <source>
        <dbReference type="ARBA" id="ARBA00022729"/>
    </source>
</evidence>
<dbReference type="Pfam" id="PF01476">
    <property type="entry name" value="LysM"/>
    <property type="match status" value="2"/>
</dbReference>
<evidence type="ECO:0000259" key="3">
    <source>
        <dbReference type="PROSITE" id="PS51782"/>
    </source>
</evidence>
<feature type="chain" id="PRO_5038100221" evidence="2">
    <location>
        <begin position="30"/>
        <end position="453"/>
    </location>
</feature>
<keyword evidence="5" id="KW-1185">Reference proteome</keyword>
<dbReference type="SUPFAM" id="SSF51261">
    <property type="entry name" value="Duplicated hybrid motif"/>
    <property type="match status" value="1"/>
</dbReference>
<dbReference type="InterPro" id="IPR016047">
    <property type="entry name" value="M23ase_b-sheet_dom"/>
</dbReference>
<sequence>MIHQPLSGPVRTVTLISLGLMTLSATAHATSPVLEHALPQVTLRAPGLTLPAHVAPTRPGAVYVVARAGDTAQAIADSYGVDVSALSTARPGPLPAGAVVAVSLRNAVTEDGQLPPGVQVYTVQEGDTMAGVAARHGLSVTELLSANLSRETLDRLSVGERLFIPDAPGLLVRIKDGQTVQGLTHAYRADPARVALANGIGLPNELHVGDYLLLPGVIATGFRDQLIARQERQKEAARQARVQAQYEKYLAYQDKVKTQKLKRQYAIQEQYEKYLAYQKSPQRQALIAKYEAQARYDAAQRAAALQARAVASAPRGSTVRAASSGSVGGGLIWPLRSYRITSRFGEEDIEFHKEFFHGGVDLAAPYGTPIYSAASGTVTESGYGAFGNNVYTDTGEALIIYGHMSRTAVSVGQHVQRGDVLGYVGCSGMCTGPHLHFEVRLGGRPVNPLGLLP</sequence>
<dbReference type="Pfam" id="PF01551">
    <property type="entry name" value="Peptidase_M23"/>
    <property type="match status" value="1"/>
</dbReference>
<dbReference type="SMART" id="SM00257">
    <property type="entry name" value="LysM"/>
    <property type="match status" value="3"/>
</dbReference>
<dbReference type="CDD" id="cd12797">
    <property type="entry name" value="M23_peptidase"/>
    <property type="match status" value="1"/>
</dbReference>
<dbReference type="AlphaFoldDB" id="A0A917P5A1"/>
<dbReference type="InterPro" id="IPR050570">
    <property type="entry name" value="Cell_wall_metabolism_enzyme"/>
</dbReference>
<dbReference type="InterPro" id="IPR018392">
    <property type="entry name" value="LysM"/>
</dbReference>
<dbReference type="SUPFAM" id="SSF54106">
    <property type="entry name" value="LysM domain"/>
    <property type="match status" value="1"/>
</dbReference>